<feature type="transmembrane region" description="Helical" evidence="6">
    <location>
        <begin position="304"/>
        <end position="322"/>
    </location>
</feature>
<evidence type="ECO:0000256" key="3">
    <source>
        <dbReference type="ARBA" id="ARBA00022692"/>
    </source>
</evidence>
<evidence type="ECO:0000256" key="2">
    <source>
        <dbReference type="ARBA" id="ARBA00006565"/>
    </source>
</evidence>
<dbReference type="PANTHER" id="PTHR21324:SF2">
    <property type="entry name" value="EG:22E5.9 PROTEIN"/>
    <property type="match status" value="1"/>
</dbReference>
<evidence type="ECO:0000259" key="7">
    <source>
        <dbReference type="Pfam" id="PF10277"/>
    </source>
</evidence>
<evidence type="ECO:0000256" key="1">
    <source>
        <dbReference type="ARBA" id="ARBA00004127"/>
    </source>
</evidence>
<comment type="similarity">
    <text evidence="2">Belongs to the DRAM/TMEM150 family.</text>
</comment>
<evidence type="ECO:0000256" key="4">
    <source>
        <dbReference type="ARBA" id="ARBA00022989"/>
    </source>
</evidence>
<reference evidence="8 9" key="1">
    <citation type="journal article" date="2024" name="Ann. Entomol. Soc. Am.">
        <title>Genomic analyses of the southern and eastern yellowjacket wasps (Hymenoptera: Vespidae) reveal evolutionary signatures of social life.</title>
        <authorList>
            <person name="Catto M.A."/>
            <person name="Caine P.B."/>
            <person name="Orr S.E."/>
            <person name="Hunt B.G."/>
            <person name="Goodisman M.A.D."/>
        </authorList>
    </citation>
    <scope>NUCLEOTIDE SEQUENCE [LARGE SCALE GENOMIC DNA]</scope>
    <source>
        <strain evidence="8">232</strain>
        <tissue evidence="8">Head and thorax</tissue>
    </source>
</reference>
<evidence type="ECO:0000313" key="9">
    <source>
        <dbReference type="Proteomes" id="UP001607303"/>
    </source>
</evidence>
<dbReference type="Proteomes" id="UP001607303">
    <property type="component" value="Unassembled WGS sequence"/>
</dbReference>
<keyword evidence="5 6" id="KW-0472">Membrane</keyword>
<dbReference type="EMBL" id="JAYRBN010000035">
    <property type="protein sequence ID" value="KAL2747608.1"/>
    <property type="molecule type" value="Genomic_DNA"/>
</dbReference>
<feature type="transmembrane region" description="Helical" evidence="6">
    <location>
        <begin position="101"/>
        <end position="123"/>
    </location>
</feature>
<dbReference type="AlphaFoldDB" id="A0ABD2CR68"/>
<name>A0ABD2CR68_VESMC</name>
<protein>
    <submittedName>
        <fullName evidence="8">DNA damage-regulated autophagy modulator protein 1 isoform X1</fullName>
    </submittedName>
</protein>
<feature type="transmembrane region" description="Helical" evidence="6">
    <location>
        <begin position="211"/>
        <end position="229"/>
    </location>
</feature>
<dbReference type="InterPro" id="IPR019402">
    <property type="entry name" value="CWH43_N"/>
</dbReference>
<sequence>MEVSNLSPTLKHRRKFERIETTNTNDHDTSSVNHNSDLYTISKLCACINQKAQTLPDCCKESTDKCFLQEEKDFIDPIDVSSIQKSYIIEMNKTILKLLHYHIAVLILIASFGTFFLCLYMDHAELGYMYISEAAYYYPETSFFAQFVNLTGLFVGMGILLRHLVLLQFIRDRGENMITKKFSNISTLFGTVIVIGINLIGNFPIVQPCYAFHYTGVLLLFLGVTVYTITQFRYWIHYIDIGYSTSILTVYLKSTLNNWQNITPNNISMNHTKITKEMIGTNYRKWTKNDNGWFLHNVSVVAEWLYVFLSGVYLVTFVYEYNTIYFEMPMIKATLKNKNVKKRPEIRIEIRQNGSSPAKIDNVKVEAVGIDATCVQRSDLFLTISTWSFILLLKNDNIIIDLKSIENILINTRNK</sequence>
<keyword evidence="4 6" id="KW-1133">Transmembrane helix</keyword>
<dbReference type="InterPro" id="IPR050911">
    <property type="entry name" value="DRAM/TMEM150_Autophagy_Mod"/>
</dbReference>
<keyword evidence="9" id="KW-1185">Reference proteome</keyword>
<proteinExistence type="inferred from homology"/>
<feature type="transmembrane region" description="Helical" evidence="6">
    <location>
        <begin position="143"/>
        <end position="161"/>
    </location>
</feature>
<evidence type="ECO:0000313" key="8">
    <source>
        <dbReference type="EMBL" id="KAL2747608.1"/>
    </source>
</evidence>
<comment type="subcellular location">
    <subcellularLocation>
        <location evidence="1">Endomembrane system</location>
        <topology evidence="1">Multi-pass membrane protein</topology>
    </subcellularLocation>
</comment>
<feature type="transmembrane region" description="Helical" evidence="6">
    <location>
        <begin position="182"/>
        <end position="205"/>
    </location>
</feature>
<comment type="caution">
    <text evidence="8">The sequence shown here is derived from an EMBL/GenBank/DDBJ whole genome shotgun (WGS) entry which is preliminary data.</text>
</comment>
<organism evidence="8 9">
    <name type="scientific">Vespula maculifrons</name>
    <name type="common">Eastern yellow jacket</name>
    <name type="synonym">Wasp</name>
    <dbReference type="NCBI Taxonomy" id="7453"/>
    <lineage>
        <taxon>Eukaryota</taxon>
        <taxon>Metazoa</taxon>
        <taxon>Ecdysozoa</taxon>
        <taxon>Arthropoda</taxon>
        <taxon>Hexapoda</taxon>
        <taxon>Insecta</taxon>
        <taxon>Pterygota</taxon>
        <taxon>Neoptera</taxon>
        <taxon>Endopterygota</taxon>
        <taxon>Hymenoptera</taxon>
        <taxon>Apocrita</taxon>
        <taxon>Aculeata</taxon>
        <taxon>Vespoidea</taxon>
        <taxon>Vespidae</taxon>
        <taxon>Vespinae</taxon>
        <taxon>Vespula</taxon>
    </lineage>
</organism>
<feature type="domain" description="CWH43-like N-terminal" evidence="7">
    <location>
        <begin position="103"/>
        <end position="321"/>
    </location>
</feature>
<accession>A0ABD2CR68</accession>
<dbReference type="Pfam" id="PF10277">
    <property type="entry name" value="Frag1"/>
    <property type="match status" value="1"/>
</dbReference>
<keyword evidence="3 6" id="KW-0812">Transmembrane</keyword>
<feature type="transmembrane region" description="Helical" evidence="6">
    <location>
        <begin position="234"/>
        <end position="252"/>
    </location>
</feature>
<evidence type="ECO:0000256" key="5">
    <source>
        <dbReference type="ARBA" id="ARBA00023136"/>
    </source>
</evidence>
<dbReference type="GO" id="GO:0012505">
    <property type="term" value="C:endomembrane system"/>
    <property type="evidence" value="ECO:0007669"/>
    <property type="project" value="UniProtKB-SubCell"/>
</dbReference>
<gene>
    <name evidence="8" type="ORF">V1477_004300</name>
</gene>
<dbReference type="PANTHER" id="PTHR21324">
    <property type="entry name" value="FASTING-INDUCIBLE INTEGRAL MEMBRANE PROTEIN TM6P1-RELATED"/>
    <property type="match status" value="1"/>
</dbReference>
<evidence type="ECO:0000256" key="6">
    <source>
        <dbReference type="SAM" id="Phobius"/>
    </source>
</evidence>